<dbReference type="EMBL" id="FO203486">
    <property type="protein sequence ID" value="CCI61492.1"/>
    <property type="molecule type" value="Genomic_DNA"/>
</dbReference>
<name>I4IY61_ARAHA</name>
<sequence>MKCDTFILLCFMFIVLSHAQDIEVQKAQLCIINQTFTGTCGNNGNKVCIDAVKGRKRYGTPNQCGCEDAESLIFCRCQVNRVHCKR</sequence>
<dbReference type="GO" id="GO:0005576">
    <property type="term" value="C:extracellular region"/>
    <property type="evidence" value="ECO:0007669"/>
    <property type="project" value="UniProtKB-SubCell"/>
</dbReference>
<gene>
    <name evidence="8" type="primary">SCR</name>
</gene>
<feature type="signal peptide" evidence="6">
    <location>
        <begin position="1"/>
        <end position="19"/>
    </location>
</feature>
<reference evidence="8" key="3">
    <citation type="submission" date="2012-06" db="EMBL/GenBank/DDBJ databases">
        <title>Contrasted Patterns of Molecular Evolution in Dominant and Recessive Self-Incompatibility Haplotypes in Arabidopsis.</title>
        <authorList>
            <person name="Goubet P"/>
            <person name="Berges H"/>
            <person name="Bellec A"/>
            <person name="Prat E"/>
            <person name="Helmstetter N"/>
            <person name="Mangenot S"/>
            <person name="Gallina S"/>
            <person name="Holl AC"/>
            <person name="Fobis-Loisy I"/>
            <person name="Vekemans X"/>
            <person name="Castric V."/>
        </authorList>
    </citation>
    <scope>NUCLEOTIDE SEQUENCE</scope>
</reference>
<accession>I4IY61</accession>
<keyword evidence="5" id="KW-1015">Disulfide bond</keyword>
<protein>
    <submittedName>
        <fullName evidence="8">SCR protein</fullName>
    </submittedName>
    <submittedName>
        <fullName evidence="7">SCRp</fullName>
    </submittedName>
</protein>
<dbReference type="GO" id="GO:0007165">
    <property type="term" value="P:signal transduction"/>
    <property type="evidence" value="ECO:0007669"/>
    <property type="project" value="InterPro"/>
</dbReference>
<dbReference type="EMBL" id="KJ772397">
    <property type="protein sequence ID" value="AID21614.1"/>
    <property type="molecule type" value="Genomic_DNA"/>
</dbReference>
<keyword evidence="3" id="KW-0964">Secreted</keyword>
<feature type="chain" id="PRO_5007673921" evidence="6">
    <location>
        <begin position="20"/>
        <end position="86"/>
    </location>
</feature>
<evidence type="ECO:0000256" key="4">
    <source>
        <dbReference type="ARBA" id="ARBA00022729"/>
    </source>
</evidence>
<dbReference type="InterPro" id="IPR010682">
    <property type="entry name" value="SCRL"/>
</dbReference>
<dbReference type="AlphaFoldDB" id="I4IY61"/>
<reference evidence="7" key="4">
    <citation type="submission" date="2014-05" db="EMBL/GenBank/DDBJ databases">
        <authorList>
            <person name="Castric V."/>
        </authorList>
    </citation>
    <scope>NUCLEOTIDE SEQUENCE</scope>
</reference>
<comment type="similarity">
    <text evidence="2">Belongs to the DEFL family.</text>
</comment>
<evidence type="ECO:0000313" key="8">
    <source>
        <dbReference type="EMBL" id="CCI61492.1"/>
    </source>
</evidence>
<reference evidence="7" key="1">
    <citation type="journal article" date="2012" name="PLoS Genet.">
        <title>Contrasted patterns of molecular evolution in dominant and recessive self-incompatibility haplotypes in Arabidopsis.</title>
        <authorList>
            <person name="Goubet P.M."/>
            <person name="Berges H."/>
            <person name="Bellec A."/>
            <person name="Prat E."/>
            <person name="Helmstetter N."/>
            <person name="Mangenot S."/>
            <person name="Gallina S."/>
            <person name="Holl A.C."/>
            <person name="Fobis-Loisy I."/>
            <person name="Vekemans X."/>
            <person name="Castric V."/>
        </authorList>
    </citation>
    <scope>NUCLEOTIDE SEQUENCE</scope>
</reference>
<evidence type="ECO:0000256" key="1">
    <source>
        <dbReference type="ARBA" id="ARBA00004613"/>
    </source>
</evidence>
<reference evidence="8" key="2">
    <citation type="submission" date="2012-01" db="EMBL/GenBank/DDBJ databases">
        <authorList>
            <person name="Genoscope - CEA"/>
        </authorList>
    </citation>
    <scope>NUCLEOTIDE SEQUENCE</scope>
</reference>
<dbReference type="Pfam" id="PF06876">
    <property type="entry name" value="SCRL"/>
    <property type="match status" value="1"/>
</dbReference>
<keyword evidence="4 6" id="KW-0732">Signal</keyword>
<evidence type="ECO:0000256" key="6">
    <source>
        <dbReference type="SAM" id="SignalP"/>
    </source>
</evidence>
<evidence type="ECO:0000313" key="7">
    <source>
        <dbReference type="EMBL" id="AID21614.1"/>
    </source>
</evidence>
<proteinExistence type="inferred from homology"/>
<evidence type="ECO:0000256" key="2">
    <source>
        <dbReference type="ARBA" id="ARBA00006722"/>
    </source>
</evidence>
<evidence type="ECO:0000256" key="3">
    <source>
        <dbReference type="ARBA" id="ARBA00022525"/>
    </source>
</evidence>
<organism evidence="8">
    <name type="scientific">Arabidopsis halleri</name>
    <dbReference type="NCBI Taxonomy" id="81970"/>
    <lineage>
        <taxon>Eukaryota</taxon>
        <taxon>Viridiplantae</taxon>
        <taxon>Streptophyta</taxon>
        <taxon>Embryophyta</taxon>
        <taxon>Tracheophyta</taxon>
        <taxon>Spermatophyta</taxon>
        <taxon>Magnoliopsida</taxon>
        <taxon>eudicotyledons</taxon>
        <taxon>Gunneridae</taxon>
        <taxon>Pentapetalae</taxon>
        <taxon>rosids</taxon>
        <taxon>malvids</taxon>
        <taxon>Brassicales</taxon>
        <taxon>Brassicaceae</taxon>
        <taxon>Camelineae</taxon>
        <taxon>Arabidopsis</taxon>
    </lineage>
</organism>
<evidence type="ECO:0000256" key="5">
    <source>
        <dbReference type="ARBA" id="ARBA00023157"/>
    </source>
</evidence>
<comment type="subcellular location">
    <subcellularLocation>
        <location evidence="1">Secreted</location>
    </subcellularLocation>
</comment>